<organism evidence="3 4">
    <name type="scientific">Aliicoccus persicus</name>
    <dbReference type="NCBI Taxonomy" id="930138"/>
    <lineage>
        <taxon>Bacteria</taxon>
        <taxon>Bacillati</taxon>
        <taxon>Bacillota</taxon>
        <taxon>Bacilli</taxon>
        <taxon>Bacillales</taxon>
        <taxon>Staphylococcaceae</taxon>
        <taxon>Aliicoccus</taxon>
    </lineage>
</organism>
<evidence type="ECO:0000313" key="3">
    <source>
        <dbReference type="EMBL" id="SEV85683.1"/>
    </source>
</evidence>
<keyword evidence="2" id="KW-0812">Transmembrane</keyword>
<feature type="region of interest" description="Disordered" evidence="1">
    <location>
        <begin position="1"/>
        <end position="24"/>
    </location>
</feature>
<evidence type="ECO:0000313" key="4">
    <source>
        <dbReference type="Proteomes" id="UP000243605"/>
    </source>
</evidence>
<accession>A0A662Z1A9</accession>
<name>A0A662Z1A9_9STAP</name>
<feature type="transmembrane region" description="Helical" evidence="2">
    <location>
        <begin position="33"/>
        <end position="54"/>
    </location>
</feature>
<protein>
    <recommendedName>
        <fullName evidence="5">Cytochrome c oxidase subunit 2A</fullName>
    </recommendedName>
</protein>
<dbReference type="EMBL" id="FOIT01000001">
    <property type="protein sequence ID" value="SEV85683.1"/>
    <property type="molecule type" value="Genomic_DNA"/>
</dbReference>
<dbReference type="Proteomes" id="UP000243605">
    <property type="component" value="Unassembled WGS sequence"/>
</dbReference>
<keyword evidence="2" id="KW-0472">Membrane</keyword>
<proteinExistence type="predicted"/>
<dbReference type="AlphaFoldDB" id="A0A662Z1A9"/>
<keyword evidence="2" id="KW-1133">Transmembrane helix</keyword>
<evidence type="ECO:0000256" key="1">
    <source>
        <dbReference type="SAM" id="MobiDB-lite"/>
    </source>
</evidence>
<dbReference type="RefSeq" id="WP_180366157.1">
    <property type="nucleotide sequence ID" value="NZ_FOIT01000001.1"/>
</dbReference>
<evidence type="ECO:0008006" key="5">
    <source>
        <dbReference type="Google" id="ProtNLM"/>
    </source>
</evidence>
<keyword evidence="4" id="KW-1185">Reference proteome</keyword>
<reference evidence="3 4" key="1">
    <citation type="submission" date="2016-10" db="EMBL/GenBank/DDBJ databases">
        <authorList>
            <person name="Varghese N."/>
            <person name="Submissions S."/>
        </authorList>
    </citation>
    <scope>NUCLEOTIDE SEQUENCE [LARGE SCALE GENOMIC DNA]</scope>
    <source>
        <strain evidence="3 4">IBRC-M10081</strain>
    </source>
</reference>
<gene>
    <name evidence="3" type="ORF">SAMN05192557_0522</name>
</gene>
<sequence length="58" mass="6642">MTENKNHEIHEDDSQVETHEDHDHDSLNLKGTFLMVMALGGTIVVGWVLAFLLFMSRM</sequence>
<evidence type="ECO:0000256" key="2">
    <source>
        <dbReference type="SAM" id="Phobius"/>
    </source>
</evidence>